<dbReference type="GO" id="GO:0016491">
    <property type="term" value="F:oxidoreductase activity"/>
    <property type="evidence" value="ECO:0007669"/>
    <property type="project" value="UniProtKB-KW"/>
</dbReference>
<dbReference type="PANTHER" id="PTHR44196">
    <property type="entry name" value="DEHYDROGENASE/REDUCTASE SDR FAMILY MEMBER 7B"/>
    <property type="match status" value="1"/>
</dbReference>
<name>A0A934S919_9BACT</name>
<dbReference type="GO" id="GO:0016020">
    <property type="term" value="C:membrane"/>
    <property type="evidence" value="ECO:0007669"/>
    <property type="project" value="TreeGrafter"/>
</dbReference>
<evidence type="ECO:0000256" key="1">
    <source>
        <dbReference type="ARBA" id="ARBA00006484"/>
    </source>
</evidence>
<dbReference type="InterPro" id="IPR036291">
    <property type="entry name" value="NAD(P)-bd_dom_sf"/>
</dbReference>
<reference evidence="3" key="1">
    <citation type="submission" date="2021-01" db="EMBL/GenBank/DDBJ databases">
        <title>Modified the classification status of verrucomicrobia.</title>
        <authorList>
            <person name="Feng X."/>
        </authorList>
    </citation>
    <scope>NUCLEOTIDE SEQUENCE</scope>
    <source>
        <strain evidence="3">KCTC 22041</strain>
    </source>
</reference>
<dbReference type="SUPFAM" id="SSF51735">
    <property type="entry name" value="NAD(P)-binding Rossmann-fold domains"/>
    <property type="match status" value="1"/>
</dbReference>
<dbReference type="PANTHER" id="PTHR44196:SF1">
    <property type="entry name" value="DEHYDROGENASE_REDUCTASE SDR FAMILY MEMBER 7B"/>
    <property type="match status" value="1"/>
</dbReference>
<accession>A0A934S919</accession>
<dbReference type="RefSeq" id="WP_200266882.1">
    <property type="nucleotide sequence ID" value="NZ_JAENIJ010000002.1"/>
</dbReference>
<gene>
    <name evidence="3" type="ORF">JIN85_01450</name>
</gene>
<evidence type="ECO:0000313" key="4">
    <source>
        <dbReference type="Proteomes" id="UP000603141"/>
    </source>
</evidence>
<dbReference type="Pfam" id="PF00106">
    <property type="entry name" value="adh_short"/>
    <property type="match status" value="1"/>
</dbReference>
<sequence>MSTQASKTYVVTGASSGIGRELAKQLAAPGCEVWLIGRNSEALDQVAAIVTEKGAVAKIGITDLENGDEAARFLSSHFPPDKQVDQVYLAAAISMFGEVKDIKPEDWQKLYQTNYLSPIQWCHYFYSQMVTRKSGRIVLISSLSAYSGYPTSTVYATMKAGLLGLYRSLLHEGRANGVAIHLVSPGFVNTSIFKKAIYRGTGYEKTLREIKATRFPIEPAEKVARLILRGVNQGKQEFALPLYAKAVKWIAPRFPFAIGIIHRQLMKRFRIS</sequence>
<keyword evidence="4" id="KW-1185">Reference proteome</keyword>
<evidence type="ECO:0000313" key="3">
    <source>
        <dbReference type="EMBL" id="MBK1881058.1"/>
    </source>
</evidence>
<organism evidence="3 4">
    <name type="scientific">Luteolibacter pohnpeiensis</name>
    <dbReference type="NCBI Taxonomy" id="454153"/>
    <lineage>
        <taxon>Bacteria</taxon>
        <taxon>Pseudomonadati</taxon>
        <taxon>Verrucomicrobiota</taxon>
        <taxon>Verrucomicrobiia</taxon>
        <taxon>Verrucomicrobiales</taxon>
        <taxon>Verrucomicrobiaceae</taxon>
        <taxon>Luteolibacter</taxon>
    </lineage>
</organism>
<keyword evidence="2" id="KW-0560">Oxidoreductase</keyword>
<proteinExistence type="inferred from homology"/>
<dbReference type="InterPro" id="IPR002347">
    <property type="entry name" value="SDR_fam"/>
</dbReference>
<dbReference type="Proteomes" id="UP000603141">
    <property type="component" value="Unassembled WGS sequence"/>
</dbReference>
<dbReference type="EMBL" id="JAENIJ010000002">
    <property type="protein sequence ID" value="MBK1881058.1"/>
    <property type="molecule type" value="Genomic_DNA"/>
</dbReference>
<comment type="similarity">
    <text evidence="1">Belongs to the short-chain dehydrogenases/reductases (SDR) family.</text>
</comment>
<dbReference type="PRINTS" id="PR00081">
    <property type="entry name" value="GDHRDH"/>
</dbReference>
<dbReference type="AlphaFoldDB" id="A0A934S919"/>
<dbReference type="Gene3D" id="3.40.50.720">
    <property type="entry name" value="NAD(P)-binding Rossmann-like Domain"/>
    <property type="match status" value="1"/>
</dbReference>
<protein>
    <submittedName>
        <fullName evidence="3">SDR family NAD(P)-dependent oxidoreductase</fullName>
    </submittedName>
</protein>
<evidence type="ECO:0000256" key="2">
    <source>
        <dbReference type="ARBA" id="ARBA00023002"/>
    </source>
</evidence>
<comment type="caution">
    <text evidence="3">The sequence shown here is derived from an EMBL/GenBank/DDBJ whole genome shotgun (WGS) entry which is preliminary data.</text>
</comment>